<evidence type="ECO:0000313" key="1">
    <source>
        <dbReference type="EMBL" id="RTH98059.1"/>
    </source>
</evidence>
<dbReference type="RefSeq" id="WP_126217286.1">
    <property type="nucleotide sequence ID" value="NZ_PEMH01000364.1"/>
</dbReference>
<dbReference type="Gene3D" id="3.40.50.450">
    <property type="match status" value="1"/>
</dbReference>
<accession>A0A430UEZ9</accession>
<dbReference type="EMBL" id="PEMH01000364">
    <property type="protein sequence ID" value="RTH98059.1"/>
    <property type="molecule type" value="Genomic_DNA"/>
</dbReference>
<evidence type="ECO:0000313" key="2">
    <source>
        <dbReference type="Proteomes" id="UP000288347"/>
    </source>
</evidence>
<proteinExistence type="predicted"/>
<name>A0A430UEZ9_THESC</name>
<sequence length="183" mass="19593">MRKLVYAGIGSRKTPEETLRLMERIGRRLAVLGFTLRSGGAPGADQAFERGARAGQGALEIFIPWPGYEGYLPGPEVALASARATLMGAELHPAWERLSSGVRKLMARNCHQILGASLEDPVAFVVCWTPDGAESEAECGRETGGTGLAIRLASRWGVPVVNLARERGLERLARLVEASRAGA</sequence>
<dbReference type="SUPFAM" id="SSF102405">
    <property type="entry name" value="MCP/YpsA-like"/>
    <property type="match status" value="1"/>
</dbReference>
<dbReference type="Proteomes" id="UP000288347">
    <property type="component" value="Unassembled WGS sequence"/>
</dbReference>
<protein>
    <recommendedName>
        <fullName evidence="3">DNA recombination-mediator protein A</fullName>
    </recommendedName>
</protein>
<comment type="caution">
    <text evidence="1">The sequence shown here is derived from an EMBL/GenBank/DDBJ whole genome shotgun (WGS) entry which is preliminary data.</text>
</comment>
<gene>
    <name evidence="1" type="ORF">CSW29_10565</name>
</gene>
<reference evidence="1 2" key="1">
    <citation type="journal article" date="2019" name="Extremophiles">
        <title>Biogeography of thermophiles and predominance of Thermus scotoductus in domestic water heaters.</title>
        <authorList>
            <person name="Wilpiszeski R.L."/>
            <person name="Zhang Z."/>
            <person name="House C.H."/>
        </authorList>
    </citation>
    <scope>NUCLEOTIDE SEQUENCE [LARGE SCALE GENOMIC DNA]</scope>
    <source>
        <strain evidence="1 2">16_S16</strain>
    </source>
</reference>
<evidence type="ECO:0008006" key="3">
    <source>
        <dbReference type="Google" id="ProtNLM"/>
    </source>
</evidence>
<organism evidence="1 2">
    <name type="scientific">Thermus scotoductus</name>
    <dbReference type="NCBI Taxonomy" id="37636"/>
    <lineage>
        <taxon>Bacteria</taxon>
        <taxon>Thermotogati</taxon>
        <taxon>Deinococcota</taxon>
        <taxon>Deinococci</taxon>
        <taxon>Thermales</taxon>
        <taxon>Thermaceae</taxon>
        <taxon>Thermus</taxon>
    </lineage>
</organism>
<dbReference type="AlphaFoldDB" id="A0A430UEZ9"/>